<dbReference type="Gene3D" id="2.60.40.3830">
    <property type="match status" value="1"/>
</dbReference>
<proteinExistence type="predicted"/>
<name>A0A940WZR9_9BACI</name>
<keyword evidence="2" id="KW-1185">Reference proteome</keyword>
<evidence type="ECO:0000313" key="1">
    <source>
        <dbReference type="EMBL" id="MBP3951801.1"/>
    </source>
</evidence>
<organism evidence="1 2">
    <name type="scientific">Halalkalibacter suaedae</name>
    <dbReference type="NCBI Taxonomy" id="2822140"/>
    <lineage>
        <taxon>Bacteria</taxon>
        <taxon>Bacillati</taxon>
        <taxon>Bacillota</taxon>
        <taxon>Bacilli</taxon>
        <taxon>Bacillales</taxon>
        <taxon>Bacillaceae</taxon>
        <taxon>Halalkalibacter</taxon>
    </lineage>
</organism>
<comment type="caution">
    <text evidence="1">The sequence shown here is derived from an EMBL/GenBank/DDBJ whole genome shotgun (WGS) entry which is preliminary data.</text>
</comment>
<dbReference type="RefSeq" id="WP_210597490.1">
    <property type="nucleotide sequence ID" value="NZ_JAGKSQ010000004.1"/>
</dbReference>
<gene>
    <name evidence="1" type="ORF">J7W16_11715</name>
</gene>
<dbReference type="EMBL" id="JAGKSQ010000004">
    <property type="protein sequence ID" value="MBP3951801.1"/>
    <property type="molecule type" value="Genomic_DNA"/>
</dbReference>
<sequence>MNMKRKILVFLTVLILVLTTACSPNYIKDSNTESKETSYDFFSPMYEDGEGRTFIGKKEKLSILLSEEFKKNTTNKYMWLIWSNDDDILNKRLSVVAFHQETGLQEAVLIVGENKTIQIPNKLFGPNHGADAHIPTNMEFSESGKWIMHVFLDDELHETLIVDVKD</sequence>
<dbReference type="AlphaFoldDB" id="A0A940WZR9"/>
<protein>
    <recommendedName>
        <fullName evidence="3">DUF4871 domain-containing protein</fullName>
    </recommendedName>
</protein>
<accession>A0A940WZR9</accession>
<reference evidence="1" key="1">
    <citation type="submission" date="2021-03" db="EMBL/GenBank/DDBJ databases">
        <title>Bacillus suaedae sp. nov., isolated from Suaeda aralocaspica.</title>
        <authorList>
            <person name="Lei R.F.R."/>
        </authorList>
    </citation>
    <scope>NUCLEOTIDE SEQUENCE</scope>
    <source>
        <strain evidence="1">YZJH907-2</strain>
    </source>
</reference>
<evidence type="ECO:0008006" key="3">
    <source>
        <dbReference type="Google" id="ProtNLM"/>
    </source>
</evidence>
<dbReference type="Proteomes" id="UP000678228">
    <property type="component" value="Unassembled WGS sequence"/>
</dbReference>
<evidence type="ECO:0000313" key="2">
    <source>
        <dbReference type="Proteomes" id="UP000678228"/>
    </source>
</evidence>
<dbReference type="PROSITE" id="PS51257">
    <property type="entry name" value="PROKAR_LIPOPROTEIN"/>
    <property type="match status" value="1"/>
</dbReference>